<keyword evidence="1" id="KW-0472">Membrane</keyword>
<name>A0A5N6H088_ASPFL</name>
<proteinExistence type="predicted"/>
<protein>
    <submittedName>
        <fullName evidence="2">Uncharacterized protein</fullName>
    </submittedName>
</protein>
<gene>
    <name evidence="2" type="ORF">BDV35DRAFT_352996</name>
</gene>
<organism evidence="2">
    <name type="scientific">Aspergillus flavus</name>
    <dbReference type="NCBI Taxonomy" id="5059"/>
    <lineage>
        <taxon>Eukaryota</taxon>
        <taxon>Fungi</taxon>
        <taxon>Dikarya</taxon>
        <taxon>Ascomycota</taxon>
        <taxon>Pezizomycotina</taxon>
        <taxon>Eurotiomycetes</taxon>
        <taxon>Eurotiomycetidae</taxon>
        <taxon>Eurotiales</taxon>
        <taxon>Aspergillaceae</taxon>
        <taxon>Aspergillus</taxon>
        <taxon>Aspergillus subgen. Circumdati</taxon>
    </lineage>
</organism>
<sequence>MRRTEKRGYPDYYRTSCNSNRGEVIRQHRCYLDNQEYAAAALGFAPTFTMSETLSVSLAPFNLSFLNNSYVIHIVMLVVTDFYWLLPRSRKVAGIA</sequence>
<feature type="non-terminal residue" evidence="2">
    <location>
        <position position="96"/>
    </location>
</feature>
<dbReference type="AlphaFoldDB" id="A0A5N6H088"/>
<feature type="transmembrane region" description="Helical" evidence="1">
    <location>
        <begin position="70"/>
        <end position="86"/>
    </location>
</feature>
<dbReference type="EMBL" id="ML734595">
    <property type="protein sequence ID" value="KAB8246919.1"/>
    <property type="molecule type" value="Genomic_DNA"/>
</dbReference>
<reference evidence="2" key="1">
    <citation type="submission" date="2019-04" db="EMBL/GenBank/DDBJ databases">
        <title>Friends and foes A comparative genomics study of 23 Aspergillus species from section Flavi.</title>
        <authorList>
            <consortium name="DOE Joint Genome Institute"/>
            <person name="Kjaerbolling I."/>
            <person name="Vesth T."/>
            <person name="Frisvad J.C."/>
            <person name="Nybo J.L."/>
            <person name="Theobald S."/>
            <person name="Kildgaard S."/>
            <person name="Isbrandt T."/>
            <person name="Kuo A."/>
            <person name="Sato A."/>
            <person name="Lyhne E.K."/>
            <person name="Kogle M.E."/>
            <person name="Wiebenga A."/>
            <person name="Kun R.S."/>
            <person name="Lubbers R.J."/>
            <person name="Makela M.R."/>
            <person name="Barry K."/>
            <person name="Chovatia M."/>
            <person name="Clum A."/>
            <person name="Daum C."/>
            <person name="Haridas S."/>
            <person name="He G."/>
            <person name="LaButti K."/>
            <person name="Lipzen A."/>
            <person name="Mondo S."/>
            <person name="Riley R."/>
            <person name="Salamov A."/>
            <person name="Simmons B.A."/>
            <person name="Magnuson J.K."/>
            <person name="Henrissat B."/>
            <person name="Mortensen U.H."/>
            <person name="Larsen T.O."/>
            <person name="Devries R.P."/>
            <person name="Grigoriev I.V."/>
            <person name="Machida M."/>
            <person name="Baker S.E."/>
            <person name="Andersen M.R."/>
        </authorList>
    </citation>
    <scope>NUCLEOTIDE SEQUENCE [LARGE SCALE GENOMIC DNA]</scope>
    <source>
        <strain evidence="2">CBS 121.62</strain>
    </source>
</reference>
<accession>A0A5N6H088</accession>
<keyword evidence="1" id="KW-1133">Transmembrane helix</keyword>
<keyword evidence="1" id="KW-0812">Transmembrane</keyword>
<dbReference type="Proteomes" id="UP000325434">
    <property type="component" value="Unassembled WGS sequence"/>
</dbReference>
<evidence type="ECO:0000256" key="1">
    <source>
        <dbReference type="SAM" id="Phobius"/>
    </source>
</evidence>
<feature type="transmembrane region" description="Helical" evidence="1">
    <location>
        <begin position="37"/>
        <end position="58"/>
    </location>
</feature>
<evidence type="ECO:0000313" key="2">
    <source>
        <dbReference type="EMBL" id="KAB8246919.1"/>
    </source>
</evidence>